<dbReference type="RefSeq" id="WP_120315576.1">
    <property type="nucleotide sequence ID" value="NZ_BONH01000043.1"/>
</dbReference>
<name>A0A8J3KNA1_9ACTN</name>
<reference evidence="8 9" key="1">
    <citation type="submission" date="2021-01" db="EMBL/GenBank/DDBJ databases">
        <title>Whole genome shotgun sequence of Catellatospora citrea NBRC 14495.</title>
        <authorList>
            <person name="Komaki H."/>
            <person name="Tamura T."/>
        </authorList>
    </citation>
    <scope>NUCLEOTIDE SEQUENCE [LARGE SCALE GENOMIC DNA]</scope>
    <source>
        <strain evidence="8 9">NBRC 14495</strain>
    </source>
</reference>
<dbReference type="GO" id="GO:0016705">
    <property type="term" value="F:oxidoreductase activity, acting on paired donors, with incorporation or reduction of molecular oxygen"/>
    <property type="evidence" value="ECO:0007669"/>
    <property type="project" value="InterPro"/>
</dbReference>
<evidence type="ECO:0000256" key="1">
    <source>
        <dbReference type="ARBA" id="ARBA00010617"/>
    </source>
</evidence>
<dbReference type="PANTHER" id="PTHR46696">
    <property type="entry name" value="P450, PUTATIVE (EUROFUNG)-RELATED"/>
    <property type="match status" value="1"/>
</dbReference>
<protein>
    <submittedName>
        <fullName evidence="8">Putative cytochrome P450</fullName>
    </submittedName>
</protein>
<dbReference type="PROSITE" id="PS00086">
    <property type="entry name" value="CYTOCHROME_P450"/>
    <property type="match status" value="1"/>
</dbReference>
<dbReference type="SUPFAM" id="SSF48264">
    <property type="entry name" value="Cytochrome P450"/>
    <property type="match status" value="1"/>
</dbReference>
<dbReference type="AlphaFoldDB" id="A0A8J3KNA1"/>
<dbReference type="FunFam" id="1.10.630.10:FF:000018">
    <property type="entry name" value="Cytochrome P450 monooxygenase"/>
    <property type="match status" value="1"/>
</dbReference>
<dbReference type="InterPro" id="IPR017972">
    <property type="entry name" value="Cyt_P450_CS"/>
</dbReference>
<dbReference type="GO" id="GO:0017000">
    <property type="term" value="P:antibiotic biosynthetic process"/>
    <property type="evidence" value="ECO:0007669"/>
    <property type="project" value="UniProtKB-ARBA"/>
</dbReference>
<keyword evidence="6 7" id="KW-0503">Monooxygenase</keyword>
<dbReference type="GO" id="GO:0020037">
    <property type="term" value="F:heme binding"/>
    <property type="evidence" value="ECO:0007669"/>
    <property type="project" value="InterPro"/>
</dbReference>
<dbReference type="Gene3D" id="1.10.630.10">
    <property type="entry name" value="Cytochrome P450"/>
    <property type="match status" value="1"/>
</dbReference>
<evidence type="ECO:0000256" key="3">
    <source>
        <dbReference type="ARBA" id="ARBA00022723"/>
    </source>
</evidence>
<keyword evidence="4 7" id="KW-0560">Oxidoreductase</keyword>
<dbReference type="InterPro" id="IPR036396">
    <property type="entry name" value="Cyt_P450_sf"/>
</dbReference>
<dbReference type="PANTHER" id="PTHR46696:SF1">
    <property type="entry name" value="CYTOCHROME P450 YJIB-RELATED"/>
    <property type="match status" value="1"/>
</dbReference>
<evidence type="ECO:0000256" key="2">
    <source>
        <dbReference type="ARBA" id="ARBA00022617"/>
    </source>
</evidence>
<evidence type="ECO:0000256" key="7">
    <source>
        <dbReference type="RuleBase" id="RU000461"/>
    </source>
</evidence>
<dbReference type="Proteomes" id="UP000659904">
    <property type="component" value="Unassembled WGS sequence"/>
</dbReference>
<keyword evidence="2 7" id="KW-0349">Heme</keyword>
<evidence type="ECO:0000313" key="9">
    <source>
        <dbReference type="Proteomes" id="UP000659904"/>
    </source>
</evidence>
<evidence type="ECO:0000256" key="6">
    <source>
        <dbReference type="ARBA" id="ARBA00023033"/>
    </source>
</evidence>
<keyword evidence="5 7" id="KW-0408">Iron</keyword>
<comment type="similarity">
    <text evidence="1 7">Belongs to the cytochrome P450 family.</text>
</comment>
<sequence>MSEPSLFQEITDFGNRANPWPLYEKLRSQPVWQEADGSFVVSTFREIYALLHDPRISSDPANLLPEYADKAGPLAQAGSNLPPSFIRTDPPRHDTLRRIAMRQFGPPHRPDRIDKLTPLLEDVVTRLIDGLADRQQCDLVDDVAYPFPVAAITGLLGVPPEDEPRFSQWVGPIVDSTGKDSPELTQQRTDAFQQLGMYMFQLAQSKRANPGDDMLSGFVTDDGPDGRLEGGDLFSALILLLIAGHETTVNLIANGWLTLLRHPEALARLRTEPDYAIRMVEELLRYEGSVHFLPNRTAVADIEIAGTTIRKGHPIVLVLASGNRDTDCIPHADRFDPDRPDNVHLAFGNGIHYCFGAPLARLEAQLALTQLAKRLQNPRLVADPPPYRPSPVLRGPIHLPVAYDAVLPA</sequence>
<dbReference type="GO" id="GO:0004497">
    <property type="term" value="F:monooxygenase activity"/>
    <property type="evidence" value="ECO:0007669"/>
    <property type="project" value="UniProtKB-KW"/>
</dbReference>
<organism evidence="8 9">
    <name type="scientific">Catellatospora citrea</name>
    <dbReference type="NCBI Taxonomy" id="53366"/>
    <lineage>
        <taxon>Bacteria</taxon>
        <taxon>Bacillati</taxon>
        <taxon>Actinomycetota</taxon>
        <taxon>Actinomycetes</taxon>
        <taxon>Micromonosporales</taxon>
        <taxon>Micromonosporaceae</taxon>
        <taxon>Catellatospora</taxon>
    </lineage>
</organism>
<evidence type="ECO:0000313" key="8">
    <source>
        <dbReference type="EMBL" id="GIG01769.1"/>
    </source>
</evidence>
<keyword evidence="3 7" id="KW-0479">Metal-binding</keyword>
<evidence type="ECO:0000256" key="5">
    <source>
        <dbReference type="ARBA" id="ARBA00023004"/>
    </source>
</evidence>
<dbReference type="InterPro" id="IPR002397">
    <property type="entry name" value="Cyt_P450_B"/>
</dbReference>
<dbReference type="CDD" id="cd20625">
    <property type="entry name" value="CYP164-like"/>
    <property type="match status" value="1"/>
</dbReference>
<dbReference type="Pfam" id="PF00067">
    <property type="entry name" value="p450"/>
    <property type="match status" value="1"/>
</dbReference>
<dbReference type="GO" id="GO:0005506">
    <property type="term" value="F:iron ion binding"/>
    <property type="evidence" value="ECO:0007669"/>
    <property type="project" value="InterPro"/>
</dbReference>
<accession>A0A8J3KNA1</accession>
<gene>
    <name evidence="8" type="ORF">Cci01nite_68620</name>
</gene>
<dbReference type="EMBL" id="BONH01000043">
    <property type="protein sequence ID" value="GIG01769.1"/>
    <property type="molecule type" value="Genomic_DNA"/>
</dbReference>
<comment type="caution">
    <text evidence="8">The sequence shown here is derived from an EMBL/GenBank/DDBJ whole genome shotgun (WGS) entry which is preliminary data.</text>
</comment>
<proteinExistence type="inferred from homology"/>
<dbReference type="InterPro" id="IPR001128">
    <property type="entry name" value="Cyt_P450"/>
</dbReference>
<evidence type="ECO:0000256" key="4">
    <source>
        <dbReference type="ARBA" id="ARBA00023002"/>
    </source>
</evidence>
<keyword evidence="9" id="KW-1185">Reference proteome</keyword>
<dbReference type="PRINTS" id="PR00359">
    <property type="entry name" value="BP450"/>
</dbReference>